<reference evidence="5 6" key="1">
    <citation type="journal article" date="2016" name="Nat. Commun.">
        <title>Thousands of microbial genomes shed light on interconnected biogeochemical processes in an aquifer system.</title>
        <authorList>
            <person name="Anantharaman K."/>
            <person name="Brown C.T."/>
            <person name="Hug L.A."/>
            <person name="Sharon I."/>
            <person name="Castelle C.J."/>
            <person name="Probst A.J."/>
            <person name="Thomas B.C."/>
            <person name="Singh A."/>
            <person name="Wilkins M.J."/>
            <person name="Karaoz U."/>
            <person name="Brodie E.L."/>
            <person name="Williams K.H."/>
            <person name="Hubbard S.S."/>
            <person name="Banfield J.F."/>
        </authorList>
    </citation>
    <scope>NUCLEOTIDE SEQUENCE [LARGE SCALE GENOMIC DNA]</scope>
</reference>
<dbReference type="NCBIfam" id="NF033788">
    <property type="entry name" value="HTH_metalloreg"/>
    <property type="match status" value="1"/>
</dbReference>
<sequence>MGEESRLKILCILRQNIYCVCEIEKHVNLSQSLISHHLKDLKEAGLIQDEKKQQRVYYFLTEKGKNITELLFSIN</sequence>
<dbReference type="SMART" id="SM00418">
    <property type="entry name" value="HTH_ARSR"/>
    <property type="match status" value="1"/>
</dbReference>
<gene>
    <name evidence="5" type="ORF">A3C28_02370</name>
</gene>
<evidence type="ECO:0000313" key="5">
    <source>
        <dbReference type="EMBL" id="OGK27712.1"/>
    </source>
</evidence>
<evidence type="ECO:0000259" key="4">
    <source>
        <dbReference type="PROSITE" id="PS50987"/>
    </source>
</evidence>
<dbReference type="Proteomes" id="UP000178597">
    <property type="component" value="Unassembled WGS sequence"/>
</dbReference>
<organism evidence="5 6">
    <name type="scientific">Candidatus Roizmanbacteria bacterium RIFCSPHIGHO2_02_FULL_39_9</name>
    <dbReference type="NCBI Taxonomy" id="1802040"/>
    <lineage>
        <taxon>Bacteria</taxon>
        <taxon>Candidatus Roizmaniibacteriota</taxon>
    </lineage>
</organism>
<proteinExistence type="predicted"/>
<dbReference type="GO" id="GO:0003700">
    <property type="term" value="F:DNA-binding transcription factor activity"/>
    <property type="evidence" value="ECO:0007669"/>
    <property type="project" value="InterPro"/>
</dbReference>
<evidence type="ECO:0000256" key="2">
    <source>
        <dbReference type="ARBA" id="ARBA00023125"/>
    </source>
</evidence>
<feature type="domain" description="HTH arsR-type" evidence="4">
    <location>
        <begin position="1"/>
        <end position="75"/>
    </location>
</feature>
<keyword evidence="1" id="KW-0805">Transcription regulation</keyword>
<dbReference type="GO" id="GO:0003677">
    <property type="term" value="F:DNA binding"/>
    <property type="evidence" value="ECO:0007669"/>
    <property type="project" value="UniProtKB-KW"/>
</dbReference>
<dbReference type="PANTHER" id="PTHR33154">
    <property type="entry name" value="TRANSCRIPTIONAL REGULATOR, ARSR FAMILY"/>
    <property type="match status" value="1"/>
</dbReference>
<evidence type="ECO:0000313" key="6">
    <source>
        <dbReference type="Proteomes" id="UP000178597"/>
    </source>
</evidence>
<keyword evidence="3" id="KW-0804">Transcription</keyword>
<dbReference type="SUPFAM" id="SSF46785">
    <property type="entry name" value="Winged helix' DNA-binding domain"/>
    <property type="match status" value="1"/>
</dbReference>
<comment type="caution">
    <text evidence="5">The sequence shown here is derived from an EMBL/GenBank/DDBJ whole genome shotgun (WGS) entry which is preliminary data.</text>
</comment>
<protein>
    <recommendedName>
        <fullName evidence="4">HTH arsR-type domain-containing protein</fullName>
    </recommendedName>
</protein>
<dbReference type="PROSITE" id="PS50987">
    <property type="entry name" value="HTH_ARSR_2"/>
    <property type="match status" value="1"/>
</dbReference>
<accession>A0A1F7HAJ2</accession>
<keyword evidence="2" id="KW-0238">DNA-binding</keyword>
<dbReference type="Gene3D" id="1.10.10.10">
    <property type="entry name" value="Winged helix-like DNA-binding domain superfamily/Winged helix DNA-binding domain"/>
    <property type="match status" value="1"/>
</dbReference>
<name>A0A1F7HAJ2_9BACT</name>
<dbReference type="InterPro" id="IPR036390">
    <property type="entry name" value="WH_DNA-bd_sf"/>
</dbReference>
<dbReference type="InterPro" id="IPR011991">
    <property type="entry name" value="ArsR-like_HTH"/>
</dbReference>
<dbReference type="PRINTS" id="PR00778">
    <property type="entry name" value="HTHARSR"/>
</dbReference>
<dbReference type="EMBL" id="MFZP01000023">
    <property type="protein sequence ID" value="OGK27712.1"/>
    <property type="molecule type" value="Genomic_DNA"/>
</dbReference>
<dbReference type="AlphaFoldDB" id="A0A1F7HAJ2"/>
<dbReference type="PANTHER" id="PTHR33154:SF33">
    <property type="entry name" value="TRANSCRIPTIONAL REPRESSOR SDPR"/>
    <property type="match status" value="1"/>
</dbReference>
<dbReference type="InterPro" id="IPR036388">
    <property type="entry name" value="WH-like_DNA-bd_sf"/>
</dbReference>
<evidence type="ECO:0000256" key="1">
    <source>
        <dbReference type="ARBA" id="ARBA00023015"/>
    </source>
</evidence>
<dbReference type="InterPro" id="IPR051081">
    <property type="entry name" value="HTH_MetalResp_TranReg"/>
</dbReference>
<evidence type="ECO:0000256" key="3">
    <source>
        <dbReference type="ARBA" id="ARBA00023163"/>
    </source>
</evidence>
<dbReference type="CDD" id="cd00090">
    <property type="entry name" value="HTH_ARSR"/>
    <property type="match status" value="1"/>
</dbReference>
<dbReference type="Pfam" id="PF01022">
    <property type="entry name" value="HTH_5"/>
    <property type="match status" value="1"/>
</dbReference>
<dbReference type="InterPro" id="IPR001845">
    <property type="entry name" value="HTH_ArsR_DNA-bd_dom"/>
</dbReference>
<dbReference type="STRING" id="1802040.A3C28_02370"/>